<dbReference type="CDD" id="cd00761">
    <property type="entry name" value="Glyco_tranf_GTA_type"/>
    <property type="match status" value="1"/>
</dbReference>
<dbReference type="InterPro" id="IPR029044">
    <property type="entry name" value="Nucleotide-diphossugar_trans"/>
</dbReference>
<organism evidence="8 9">
    <name type="scientific">Sediminibacillus dalangtanensis</name>
    <dbReference type="NCBI Taxonomy" id="2729421"/>
    <lineage>
        <taxon>Bacteria</taxon>
        <taxon>Bacillati</taxon>
        <taxon>Bacillota</taxon>
        <taxon>Bacilli</taxon>
        <taxon>Bacillales</taxon>
        <taxon>Bacillaceae</taxon>
        <taxon>Sediminibacillus</taxon>
    </lineage>
</organism>
<dbReference type="InterPro" id="IPR043149">
    <property type="entry name" value="TagF_N"/>
</dbReference>
<name>A0ABX7VXP2_9BACI</name>
<dbReference type="Pfam" id="PF00535">
    <property type="entry name" value="Glycos_transf_2"/>
    <property type="match status" value="1"/>
</dbReference>
<evidence type="ECO:0000259" key="7">
    <source>
        <dbReference type="Pfam" id="PF00535"/>
    </source>
</evidence>
<feature type="domain" description="Glycosyltransferase 2-like" evidence="7">
    <location>
        <begin position="5"/>
        <end position="131"/>
    </location>
</feature>
<dbReference type="InterPro" id="IPR043148">
    <property type="entry name" value="TagF_C"/>
</dbReference>
<dbReference type="RefSeq" id="WP_209365944.1">
    <property type="nucleotide sequence ID" value="NZ_CP046956.1"/>
</dbReference>
<evidence type="ECO:0000256" key="1">
    <source>
        <dbReference type="ARBA" id="ARBA00004202"/>
    </source>
</evidence>
<keyword evidence="4" id="KW-0808">Transferase</keyword>
<keyword evidence="5" id="KW-0777">Teichoic acid biosynthesis</keyword>
<accession>A0ABX7VXP2</accession>
<dbReference type="InterPro" id="IPR001173">
    <property type="entry name" value="Glyco_trans_2-like"/>
</dbReference>
<evidence type="ECO:0000256" key="2">
    <source>
        <dbReference type="ARBA" id="ARBA00010488"/>
    </source>
</evidence>
<reference evidence="8 9" key="1">
    <citation type="submission" date="2019-12" db="EMBL/GenBank/DDBJ databases">
        <title>The whole genome sequencing of a strain isolated from a Mars analog, Dalangtan Playa.</title>
        <authorList>
            <person name="Huang T."/>
        </authorList>
    </citation>
    <scope>NUCLEOTIDE SEQUENCE [LARGE SCALE GENOMIC DNA]</scope>
    <source>
        <strain evidence="8 9">DP4-553-S</strain>
    </source>
</reference>
<dbReference type="PANTHER" id="PTHR37316">
    <property type="entry name" value="TEICHOIC ACID GLYCEROL-PHOSPHATE PRIMASE"/>
    <property type="match status" value="1"/>
</dbReference>
<keyword evidence="6" id="KW-0472">Membrane</keyword>
<dbReference type="SUPFAM" id="SSF53756">
    <property type="entry name" value="UDP-Glycosyltransferase/glycogen phosphorylase"/>
    <property type="match status" value="1"/>
</dbReference>
<dbReference type="InterPro" id="IPR051612">
    <property type="entry name" value="Teichoic_Acid_Biosynth"/>
</dbReference>
<dbReference type="Gene3D" id="3.40.50.12580">
    <property type="match status" value="1"/>
</dbReference>
<dbReference type="Gene3D" id="3.40.50.11820">
    <property type="match status" value="1"/>
</dbReference>
<dbReference type="EMBL" id="CP046956">
    <property type="protein sequence ID" value="QTN00810.1"/>
    <property type="molecule type" value="Genomic_DNA"/>
</dbReference>
<evidence type="ECO:0000256" key="3">
    <source>
        <dbReference type="ARBA" id="ARBA00022475"/>
    </source>
</evidence>
<keyword evidence="9" id="KW-1185">Reference proteome</keyword>
<gene>
    <name evidence="8" type="ORF">ERJ70_16895</name>
</gene>
<evidence type="ECO:0000313" key="9">
    <source>
        <dbReference type="Proteomes" id="UP000665043"/>
    </source>
</evidence>
<keyword evidence="3" id="KW-1003">Cell membrane</keyword>
<dbReference type="Proteomes" id="UP000665043">
    <property type="component" value="Chromosome"/>
</dbReference>
<sequence>MKKISVIIPVKNTGIYLKDCINSVLEQTYQNFEIIIIDDDSESESKQIIKCLALLDERVKVVTLEKQNGVGFARNKGLEQAVGDYIYFLDSDDYIREDTLESLLRNAEGFSMIVGKTKITTTDTISLQKEEQNVQEDIKVVESAETSAEGETSNLEEDITSKDKTVLYKKKRAKLFKNRSVLNRLISRDFIEEHGLRFTDQVKHQSDLAFLVPALVNLEQVLLVKNSVYYKRRRNDPINNPSLNQSESREKVRDFLQVYNTLRETYTENTAAEKYLDQQFLNYYRKQIAIFIKNPLNIDEIYDLLESGAKKVDANLLKNKSIILRKEMKTLRTKDLPKYKSVIKFHNNLRQIRNMTKSKNKFFLGLYRLLFMKMPVKDNVVVLESFQGKNYNDSPKYIYEYMMKQYPEYDYVWSLNDLSKVIPGNPKKVKRLSLRYYYNIGRAKYWISNARMPNYLNKRQETTYLQTWHGTPLKKLAADMGEVSMPGTNTVKYKRNFVREAGKWDYLVSPNNYSSKIFKRAFQFQNKMLETGYPRNDILSAPDKEKLQKDLKNQLNLPQEKKVILYAPTWRDNEFFERGKYKFNLQLDLEQMRSRLGDDYVVVLRMHYLIANQLDISEFEGFAYDFSKYDDIGHLYLVSDILVTDYSSVFFDYANLKRPILFYTYDLDVYKDTLRGFYFDIENEAPGPLLKNTEQVIKALENIDSLSEDYAKRYHAFYTKFCAWDEGNAAEKVVQQVFNK</sequence>
<comment type="similarity">
    <text evidence="2">Belongs to the CDP-glycerol glycerophosphotransferase family.</text>
</comment>
<dbReference type="SUPFAM" id="SSF53448">
    <property type="entry name" value="Nucleotide-diphospho-sugar transferases"/>
    <property type="match status" value="1"/>
</dbReference>
<evidence type="ECO:0000313" key="8">
    <source>
        <dbReference type="EMBL" id="QTN00810.1"/>
    </source>
</evidence>
<evidence type="ECO:0000256" key="4">
    <source>
        <dbReference type="ARBA" id="ARBA00022679"/>
    </source>
</evidence>
<proteinExistence type="inferred from homology"/>
<dbReference type="Gene3D" id="3.90.550.10">
    <property type="entry name" value="Spore Coat Polysaccharide Biosynthesis Protein SpsA, Chain A"/>
    <property type="match status" value="1"/>
</dbReference>
<dbReference type="PANTHER" id="PTHR37316:SF3">
    <property type="entry name" value="TEICHOIC ACID GLYCEROL-PHOSPHATE TRANSFERASE"/>
    <property type="match status" value="1"/>
</dbReference>
<evidence type="ECO:0000256" key="6">
    <source>
        <dbReference type="ARBA" id="ARBA00023136"/>
    </source>
</evidence>
<evidence type="ECO:0000256" key="5">
    <source>
        <dbReference type="ARBA" id="ARBA00022944"/>
    </source>
</evidence>
<dbReference type="Pfam" id="PF04464">
    <property type="entry name" value="Glyphos_transf"/>
    <property type="match status" value="1"/>
</dbReference>
<comment type="subcellular location">
    <subcellularLocation>
        <location evidence="1">Cell membrane</location>
        <topology evidence="1">Peripheral membrane protein</topology>
    </subcellularLocation>
</comment>
<protein>
    <submittedName>
        <fullName evidence="8">Glycosyltransferase</fullName>
    </submittedName>
</protein>
<dbReference type="InterPro" id="IPR007554">
    <property type="entry name" value="Glycerophosphate_synth"/>
</dbReference>